<dbReference type="GO" id="GO:0008654">
    <property type="term" value="P:phospholipid biosynthetic process"/>
    <property type="evidence" value="ECO:0007669"/>
    <property type="project" value="UniProtKB-KW"/>
</dbReference>
<comment type="pathway">
    <text evidence="4">Lipid metabolism.</text>
</comment>
<evidence type="ECO:0000256" key="8">
    <source>
        <dbReference type="ARBA" id="ARBA00022679"/>
    </source>
</evidence>
<dbReference type="PANTHER" id="PTHR13773:SF8">
    <property type="entry name" value="PHOSPHATIDATE CYTIDYLYLTRANSFERASE, PHOTORECEPTOR-SPECIFIC"/>
    <property type="match status" value="1"/>
</dbReference>
<comment type="similarity">
    <text evidence="5 16">Belongs to the CDS family.</text>
</comment>
<evidence type="ECO:0000256" key="18">
    <source>
        <dbReference type="SAM" id="Phobius"/>
    </source>
</evidence>
<feature type="transmembrane region" description="Helical" evidence="18">
    <location>
        <begin position="41"/>
        <end position="70"/>
    </location>
</feature>
<evidence type="ECO:0000256" key="11">
    <source>
        <dbReference type="ARBA" id="ARBA00022989"/>
    </source>
</evidence>
<evidence type="ECO:0000256" key="4">
    <source>
        <dbReference type="ARBA" id="ARBA00005189"/>
    </source>
</evidence>
<evidence type="ECO:0000256" key="6">
    <source>
        <dbReference type="ARBA" id="ARBA00012487"/>
    </source>
</evidence>
<reference evidence="19" key="1">
    <citation type="submission" date="2022-07" db="EMBL/GenBank/DDBJ databases">
        <title>Evaluation of T. orientalis genome assembly methods using nanopore sequencing and analysis of variation between genomes.</title>
        <authorList>
            <person name="Yam J."/>
            <person name="Micallef M.L."/>
            <person name="Liu M."/>
            <person name="Djordjevic S.P."/>
            <person name="Bogema D.R."/>
            <person name="Jenkins C."/>
        </authorList>
    </citation>
    <scope>NUCLEOTIDE SEQUENCE</scope>
    <source>
        <strain evidence="19">Fish Creek</strain>
    </source>
</reference>
<evidence type="ECO:0000256" key="17">
    <source>
        <dbReference type="SAM" id="MobiDB-lite"/>
    </source>
</evidence>
<protein>
    <recommendedName>
        <fullName evidence="6 16">Phosphatidate cytidylyltransferase</fullName>
        <ecNumber evidence="6 16">2.7.7.41</ecNumber>
    </recommendedName>
</protein>
<feature type="transmembrane region" description="Helical" evidence="18">
    <location>
        <begin position="228"/>
        <end position="246"/>
    </location>
</feature>
<evidence type="ECO:0000256" key="1">
    <source>
        <dbReference type="ARBA" id="ARBA00001698"/>
    </source>
</evidence>
<keyword evidence="14" id="KW-0594">Phospholipid biosynthesis</keyword>
<keyword evidence="7" id="KW-0444">Lipid biosynthesis</keyword>
<dbReference type="AlphaFoldDB" id="A0A976M685"/>
<keyword evidence="11 18" id="KW-1133">Transmembrane helix</keyword>
<organism evidence="19 20">
    <name type="scientific">Theileria orientalis</name>
    <dbReference type="NCBI Taxonomy" id="68886"/>
    <lineage>
        <taxon>Eukaryota</taxon>
        <taxon>Sar</taxon>
        <taxon>Alveolata</taxon>
        <taxon>Apicomplexa</taxon>
        <taxon>Aconoidasida</taxon>
        <taxon>Piroplasmida</taxon>
        <taxon>Theileriidae</taxon>
        <taxon>Theileria</taxon>
    </lineage>
</organism>
<dbReference type="InterPro" id="IPR016720">
    <property type="entry name" value="PC_Trfase_euk"/>
</dbReference>
<evidence type="ECO:0000256" key="15">
    <source>
        <dbReference type="ARBA" id="ARBA00023264"/>
    </source>
</evidence>
<evidence type="ECO:0000256" key="13">
    <source>
        <dbReference type="ARBA" id="ARBA00023136"/>
    </source>
</evidence>
<name>A0A976M685_THEOR</name>
<sequence length="504" mass="56621">MESPKKSVIFGFTPRLGKRGVSSITGKFSLKKYDNFTVRTILTVFLIAGFLLILLAGHFYITVLVVVCLIKMYYEIIALHDKTLNFAVTSDEEGATPSANPKSFSSSSSFANPNSPPNDLVDSFNRLSARSDSDGSASRRLGSYSTAAMGVARTSNTGSPTSGSGRDMRDRGKTVYFFSKAPNLLSWISLETYSLCITLALVGVPWLVPRLQHYNNRFSRSLLYLTSYHYLISFVLAMAGVIKFVVSIERGRYKQYFLKLAMIVISLLYVVCQGLMVITNIYYGLVWFLCPLVMVIINDVLAYLFGRSVGRRPLIVISPKKTVEGFVYSALVTTLSAVLMVPFLVRFKAILCPTNHFNLMPLVWLYNTKCKLPGLYDLKKFVLPGFLGKFASMAFGRNYVMYREFTIHMLVLSVFASVFAPFGGFLASGFKRALKVKDFANVIPGHGGLTDRFDCHVLMGGFTYFYLKTFVRKQQLVEVVYKMFLKLPKQQQLELLSKLRQISH</sequence>
<comment type="catalytic activity">
    <reaction evidence="1 16">
        <text>a 1,2-diacyl-sn-glycero-3-phosphate + CTP + H(+) = a CDP-1,2-diacyl-sn-glycerol + diphosphate</text>
        <dbReference type="Rhea" id="RHEA:16229"/>
        <dbReference type="ChEBI" id="CHEBI:15378"/>
        <dbReference type="ChEBI" id="CHEBI:33019"/>
        <dbReference type="ChEBI" id="CHEBI:37563"/>
        <dbReference type="ChEBI" id="CHEBI:58332"/>
        <dbReference type="ChEBI" id="CHEBI:58608"/>
        <dbReference type="EC" id="2.7.7.41"/>
    </reaction>
</comment>
<dbReference type="InterPro" id="IPR000374">
    <property type="entry name" value="PC_trans"/>
</dbReference>
<dbReference type="OrthoDB" id="10260889at2759"/>
<evidence type="ECO:0000256" key="9">
    <source>
        <dbReference type="ARBA" id="ARBA00022692"/>
    </source>
</evidence>
<feature type="region of interest" description="Disordered" evidence="17">
    <location>
        <begin position="95"/>
        <end position="115"/>
    </location>
</feature>
<evidence type="ECO:0000256" key="3">
    <source>
        <dbReference type="ARBA" id="ARBA00005119"/>
    </source>
</evidence>
<dbReference type="PROSITE" id="PS01315">
    <property type="entry name" value="CDS"/>
    <property type="match status" value="1"/>
</dbReference>
<gene>
    <name evidence="19" type="ORF">MACJ_002589</name>
</gene>
<evidence type="ECO:0000256" key="14">
    <source>
        <dbReference type="ARBA" id="ARBA00023209"/>
    </source>
</evidence>
<evidence type="ECO:0000256" key="5">
    <source>
        <dbReference type="ARBA" id="ARBA00010185"/>
    </source>
</evidence>
<feature type="transmembrane region" description="Helical" evidence="18">
    <location>
        <begin position="405"/>
        <end position="427"/>
    </location>
</feature>
<evidence type="ECO:0000256" key="16">
    <source>
        <dbReference type="RuleBase" id="RU003938"/>
    </source>
</evidence>
<evidence type="ECO:0000256" key="10">
    <source>
        <dbReference type="ARBA" id="ARBA00022695"/>
    </source>
</evidence>
<feature type="transmembrane region" description="Helical" evidence="18">
    <location>
        <begin position="184"/>
        <end position="208"/>
    </location>
</feature>
<evidence type="ECO:0000256" key="7">
    <source>
        <dbReference type="ARBA" id="ARBA00022516"/>
    </source>
</evidence>
<keyword evidence="15" id="KW-1208">Phospholipid metabolism</keyword>
<feature type="transmembrane region" description="Helical" evidence="18">
    <location>
        <begin position="284"/>
        <end position="305"/>
    </location>
</feature>
<feature type="compositionally biased region" description="Low complexity" evidence="17">
    <location>
        <begin position="97"/>
        <end position="113"/>
    </location>
</feature>
<evidence type="ECO:0000256" key="12">
    <source>
        <dbReference type="ARBA" id="ARBA00023098"/>
    </source>
</evidence>
<dbReference type="Pfam" id="PF01148">
    <property type="entry name" value="CTP_transf_1"/>
    <property type="match status" value="1"/>
</dbReference>
<dbReference type="PANTHER" id="PTHR13773">
    <property type="entry name" value="PHOSPHATIDATE CYTIDYLYLTRANSFERASE"/>
    <property type="match status" value="1"/>
</dbReference>
<dbReference type="EMBL" id="CP056067">
    <property type="protein sequence ID" value="UKJ89341.1"/>
    <property type="molecule type" value="Genomic_DNA"/>
</dbReference>
<keyword evidence="12" id="KW-0443">Lipid metabolism</keyword>
<dbReference type="GO" id="GO:0005789">
    <property type="term" value="C:endoplasmic reticulum membrane"/>
    <property type="evidence" value="ECO:0007669"/>
    <property type="project" value="TreeGrafter"/>
</dbReference>
<comment type="subcellular location">
    <subcellularLocation>
        <location evidence="2">Membrane</location>
        <topology evidence="2">Multi-pass membrane protein</topology>
    </subcellularLocation>
</comment>
<dbReference type="Proteomes" id="UP000244803">
    <property type="component" value="Chromosome 4"/>
</dbReference>
<evidence type="ECO:0000313" key="20">
    <source>
        <dbReference type="Proteomes" id="UP000244803"/>
    </source>
</evidence>
<evidence type="ECO:0000313" key="19">
    <source>
        <dbReference type="EMBL" id="UKJ89341.1"/>
    </source>
</evidence>
<dbReference type="GO" id="GO:0004605">
    <property type="term" value="F:phosphatidate cytidylyltransferase activity"/>
    <property type="evidence" value="ECO:0007669"/>
    <property type="project" value="UniProtKB-EC"/>
</dbReference>
<dbReference type="EC" id="2.7.7.41" evidence="6 16"/>
<evidence type="ECO:0000256" key="2">
    <source>
        <dbReference type="ARBA" id="ARBA00004141"/>
    </source>
</evidence>
<comment type="pathway">
    <text evidence="3 16">Phospholipid metabolism; CDP-diacylglycerol biosynthesis; CDP-diacylglycerol from sn-glycerol 3-phosphate: step 3/3.</text>
</comment>
<keyword evidence="10 16" id="KW-0548">Nucleotidyltransferase</keyword>
<keyword evidence="9 16" id="KW-0812">Transmembrane</keyword>
<feature type="transmembrane region" description="Helical" evidence="18">
    <location>
        <begin position="258"/>
        <end position="278"/>
    </location>
</feature>
<keyword evidence="8 16" id="KW-0808">Transferase</keyword>
<feature type="transmembrane region" description="Helical" evidence="18">
    <location>
        <begin position="326"/>
        <end position="345"/>
    </location>
</feature>
<keyword evidence="13 18" id="KW-0472">Membrane</keyword>
<accession>A0A976M685</accession>
<proteinExistence type="inferred from homology"/>